<accession>A0A660SMC1</accession>
<organism evidence="4 5">
    <name type="scientific">candidate division TA06 bacterium</name>
    <dbReference type="NCBI Taxonomy" id="2250710"/>
    <lineage>
        <taxon>Bacteria</taxon>
        <taxon>Bacteria division TA06</taxon>
    </lineage>
</organism>
<gene>
    <name evidence="4" type="ORF">DRP43_01865</name>
</gene>
<proteinExistence type="predicted"/>
<keyword evidence="1" id="KW-0880">Kelch repeat</keyword>
<dbReference type="SUPFAM" id="SSF117281">
    <property type="entry name" value="Kelch motif"/>
    <property type="match status" value="2"/>
</dbReference>
<dbReference type="PANTHER" id="PTHR24412">
    <property type="entry name" value="KELCH PROTEIN"/>
    <property type="match status" value="1"/>
</dbReference>
<comment type="caution">
    <text evidence="4">The sequence shown here is derived from an EMBL/GenBank/DDBJ whole genome shotgun (WGS) entry which is preliminary data.</text>
</comment>
<dbReference type="PANTHER" id="PTHR24412:SF489">
    <property type="entry name" value="RING FINGER DOMAIN AND KELCH REPEAT-CONTAINING PROTEIN DDB_G0271372"/>
    <property type="match status" value="1"/>
</dbReference>
<dbReference type="Gene3D" id="2.60.40.4070">
    <property type="match status" value="1"/>
</dbReference>
<evidence type="ECO:0000256" key="1">
    <source>
        <dbReference type="ARBA" id="ARBA00022441"/>
    </source>
</evidence>
<dbReference type="NCBIfam" id="TIGR04183">
    <property type="entry name" value="Por_Secre_tail"/>
    <property type="match status" value="1"/>
</dbReference>
<dbReference type="InterPro" id="IPR025965">
    <property type="entry name" value="FlgD/Vpr_Ig-like"/>
</dbReference>
<reference evidence="4 5" key="1">
    <citation type="submission" date="2018-06" db="EMBL/GenBank/DDBJ databases">
        <title>Extensive metabolic versatility and redundancy in microbially diverse, dynamic hydrothermal sediments.</title>
        <authorList>
            <person name="Dombrowski N."/>
            <person name="Teske A."/>
            <person name="Baker B.J."/>
        </authorList>
    </citation>
    <scope>NUCLEOTIDE SEQUENCE [LARGE SCALE GENOMIC DNA]</scope>
    <source>
        <strain evidence="4">B10_G13</strain>
    </source>
</reference>
<evidence type="ECO:0000256" key="2">
    <source>
        <dbReference type="ARBA" id="ARBA00022737"/>
    </source>
</evidence>
<protein>
    <recommendedName>
        <fullName evidence="3">FlgD/Vpr Ig-like domain-containing protein</fullName>
    </recommendedName>
</protein>
<evidence type="ECO:0000313" key="4">
    <source>
        <dbReference type="EMBL" id="RKX71975.1"/>
    </source>
</evidence>
<dbReference type="Gene3D" id="2.120.10.80">
    <property type="entry name" value="Kelch-type beta propeller"/>
    <property type="match status" value="2"/>
</dbReference>
<dbReference type="InterPro" id="IPR026444">
    <property type="entry name" value="Secre_tail"/>
</dbReference>
<evidence type="ECO:0000313" key="5">
    <source>
        <dbReference type="Proteomes" id="UP000271125"/>
    </source>
</evidence>
<dbReference type="Pfam" id="PF13860">
    <property type="entry name" value="FlgD_ig"/>
    <property type="match status" value="1"/>
</dbReference>
<dbReference type="Proteomes" id="UP000271125">
    <property type="component" value="Unassembled WGS sequence"/>
</dbReference>
<keyword evidence="2" id="KW-0677">Repeat</keyword>
<name>A0A660SMC1_UNCT6</name>
<feature type="non-terminal residue" evidence="4">
    <location>
        <position position="1"/>
    </location>
</feature>
<evidence type="ECO:0000259" key="3">
    <source>
        <dbReference type="Pfam" id="PF13860"/>
    </source>
</evidence>
<dbReference type="AlphaFoldDB" id="A0A660SMC1"/>
<dbReference type="InterPro" id="IPR015915">
    <property type="entry name" value="Kelch-typ_b-propeller"/>
</dbReference>
<sequence>AIPGGAKYWIEIQPSNVFSVNGQTGIMSESTIGNFQEFYFRCPTLGFSDWATATAAFTYTYEAGFVLYGNELASSYLWDFEDGPQGWTHTNGLAFPAGWAVQASGLHSNAVSPDPGDSSMWIDSDAAGSGVTILDTCYSPVVVPPTNMQWFKWGCGYQNYVGIDTFTVGFQTFSGGSWQTPVEVALYDTDIGPDVWDSVDVSAYQGSDSIQLFFSYKDNGNWSWYASFDNVSLFAPLGHDVGVTAITSPPSGFAVPGDHDVIATIHNFGTVQETFNVTATVYDTTDSWNQILTQTITLTDFASLADTTHTFGLVTFVDAHTYYTEVYTDLVDDNPSNDTLSQYTGCTSAFWEIGTNMPYTSSGPYAGYSTVGGNLNLHVFGGNPGPQSDHYIFDGTSWAAGTALPTASTYGGYCSVNNKIYMIGGRVDGPDSLITIYDVASDTYTTKYLPGPIGDPAIATKDNNYIYIIGGCRPSGWDPTTIVMLYDIAGDSFFTSVTQLPSADARTCATAGYIGNDTIIVAGGTDNTKGNTNITLIGVVDPTDPANITWTHGIDKPGTAAYRLGGDVWNDKFYVTGGGGTGYYAETHVYESNVGWTTLPDKPTACQNFGCVIVPVSTTKDNEGQLTTSGGYIGSYLSAFEIYHTGDVVAGIRKISEITSDKFTVKLLSPAITSNEIKISLTMQENSFVHFSVINTAGRTIIKDNYSSISAGNHTLTWNAKDSNGKKVPAGTYFYHIETKDNTATGKLVIIR</sequence>
<feature type="domain" description="FlgD/Vpr Ig-like" evidence="3">
    <location>
        <begin position="682"/>
        <end position="740"/>
    </location>
</feature>
<dbReference type="EMBL" id="QNBD01000061">
    <property type="protein sequence ID" value="RKX71975.1"/>
    <property type="molecule type" value="Genomic_DNA"/>
</dbReference>